<evidence type="ECO:0000313" key="4">
    <source>
        <dbReference type="Proteomes" id="UP001324287"/>
    </source>
</evidence>
<dbReference type="SUPFAM" id="SSF46785">
    <property type="entry name" value="Winged helix' DNA-binding domain"/>
    <property type="match status" value="1"/>
</dbReference>
<reference evidence="3 4" key="1">
    <citation type="submission" date="2023-12" db="EMBL/GenBank/DDBJ databases">
        <title>Blastococcus brunescens sp. nov., an actonobacterium isolated from sandstone collected in sahara desert.</title>
        <authorList>
            <person name="Gtari M."/>
            <person name="Ghodhbane F."/>
        </authorList>
    </citation>
    <scope>NUCLEOTIDE SEQUENCE [LARGE SCALE GENOMIC DNA]</scope>
    <source>
        <strain evidence="3 4">BMG 8361</strain>
    </source>
</reference>
<dbReference type="Gene3D" id="3.90.79.10">
    <property type="entry name" value="Nucleoside Triphosphate Pyrophosphohydrolase"/>
    <property type="match status" value="1"/>
</dbReference>
<dbReference type="SUPFAM" id="SSF55811">
    <property type="entry name" value="Nudix"/>
    <property type="match status" value="1"/>
</dbReference>
<dbReference type="EMBL" id="CP141261">
    <property type="protein sequence ID" value="WRL65330.1"/>
    <property type="molecule type" value="Genomic_DNA"/>
</dbReference>
<organism evidence="3 4">
    <name type="scientific">Blastococcus brunescens</name>
    <dbReference type="NCBI Taxonomy" id="1564165"/>
    <lineage>
        <taxon>Bacteria</taxon>
        <taxon>Bacillati</taxon>
        <taxon>Actinomycetota</taxon>
        <taxon>Actinomycetes</taxon>
        <taxon>Geodermatophilales</taxon>
        <taxon>Geodermatophilaceae</taxon>
        <taxon>Blastococcus</taxon>
    </lineage>
</organism>
<dbReference type="CDD" id="cd18873">
    <property type="entry name" value="NUDIX_NadM_like"/>
    <property type="match status" value="1"/>
</dbReference>
<dbReference type="Proteomes" id="UP001324287">
    <property type="component" value="Chromosome"/>
</dbReference>
<name>A0ABZ1B3F6_9ACTN</name>
<feature type="region of interest" description="Disordered" evidence="1">
    <location>
        <begin position="198"/>
        <end position="233"/>
    </location>
</feature>
<evidence type="ECO:0000313" key="3">
    <source>
        <dbReference type="EMBL" id="WRL65330.1"/>
    </source>
</evidence>
<dbReference type="InterPro" id="IPR015797">
    <property type="entry name" value="NUDIX_hydrolase-like_dom_sf"/>
</dbReference>
<dbReference type="PANTHER" id="PTHR43736">
    <property type="entry name" value="ADP-RIBOSE PYROPHOSPHATASE"/>
    <property type="match status" value="1"/>
</dbReference>
<feature type="domain" description="Nudix hydrolase" evidence="2">
    <location>
        <begin position="15"/>
        <end position="126"/>
    </location>
</feature>
<dbReference type="InterPro" id="IPR000086">
    <property type="entry name" value="NUDIX_hydrolase_dom"/>
</dbReference>
<accession>A0ABZ1B3F6</accession>
<protein>
    <submittedName>
        <fullName evidence="3">NUDIX domain-containing protein</fullName>
    </submittedName>
</protein>
<dbReference type="InterPro" id="IPR036390">
    <property type="entry name" value="WH_DNA-bd_sf"/>
</dbReference>
<dbReference type="Pfam" id="PF00293">
    <property type="entry name" value="NUDIX"/>
    <property type="match status" value="1"/>
</dbReference>
<dbReference type="Gene3D" id="1.10.10.10">
    <property type="entry name" value="Winged helix-like DNA-binding domain superfamily/Winged helix DNA-binding domain"/>
    <property type="match status" value="1"/>
</dbReference>
<dbReference type="InterPro" id="IPR036388">
    <property type="entry name" value="WH-like_DNA-bd_sf"/>
</dbReference>
<evidence type="ECO:0000256" key="1">
    <source>
        <dbReference type="SAM" id="MobiDB-lite"/>
    </source>
</evidence>
<sequence>MPSVWSSPDRPAYPHHALAAVLQVRAARLHVMLWQRANEPFADTWALPGGPLLPDERLGTSIARQLASKVEVRQLAHLEQLETRSDPDRDPRGRTVATAYLGLVPSHIDPALPDDTAWHPTDALPATAFDHGSIVGSALARLRAKLSYTNVAFALAPPEFTIAELRESYVAALGYDVTATNLQRVLLRRGCWRRPARWRPRTSRRTAGHALPLRGPRPGGHRPVRRPPAAVDPAALSASGATAPDQANFAFACSLNCRIAATGPISRKAVSSSIRAVCPAGQ</sequence>
<feature type="compositionally biased region" description="Basic residues" evidence="1">
    <location>
        <begin position="198"/>
        <end position="207"/>
    </location>
</feature>
<evidence type="ECO:0000259" key="2">
    <source>
        <dbReference type="Pfam" id="PF00293"/>
    </source>
</evidence>
<gene>
    <name evidence="3" type="ORF">U6N30_06690</name>
</gene>
<dbReference type="RefSeq" id="WP_324276654.1">
    <property type="nucleotide sequence ID" value="NZ_CP141261.1"/>
</dbReference>
<keyword evidence="4" id="KW-1185">Reference proteome</keyword>
<dbReference type="PANTHER" id="PTHR43736:SF4">
    <property type="entry name" value="SLR1690 PROTEIN"/>
    <property type="match status" value="1"/>
</dbReference>
<proteinExistence type="predicted"/>